<dbReference type="AlphaFoldDB" id="A0A8J2SSK9"/>
<organism evidence="2 3">
    <name type="scientific">Pelagomonas calceolata</name>
    <dbReference type="NCBI Taxonomy" id="35677"/>
    <lineage>
        <taxon>Eukaryota</taxon>
        <taxon>Sar</taxon>
        <taxon>Stramenopiles</taxon>
        <taxon>Ochrophyta</taxon>
        <taxon>Pelagophyceae</taxon>
        <taxon>Pelagomonadales</taxon>
        <taxon>Pelagomonadaceae</taxon>
        <taxon>Pelagomonas</taxon>
    </lineage>
</organism>
<dbReference type="Proteomes" id="UP000789595">
    <property type="component" value="Unassembled WGS sequence"/>
</dbReference>
<dbReference type="OrthoDB" id="522106at2759"/>
<gene>
    <name evidence="2" type="ORF">PECAL_3P20070</name>
</gene>
<evidence type="ECO:0000313" key="3">
    <source>
        <dbReference type="Proteomes" id="UP000789595"/>
    </source>
</evidence>
<dbReference type="EMBL" id="CAKKNE010000003">
    <property type="protein sequence ID" value="CAH0372034.1"/>
    <property type="molecule type" value="Genomic_DNA"/>
</dbReference>
<proteinExistence type="predicted"/>
<comment type="caution">
    <text evidence="2">The sequence shown here is derived from an EMBL/GenBank/DDBJ whole genome shotgun (WGS) entry which is preliminary data.</text>
</comment>
<keyword evidence="3" id="KW-1185">Reference proteome</keyword>
<protein>
    <submittedName>
        <fullName evidence="2">Uncharacterized protein</fullName>
    </submittedName>
</protein>
<sequence length="411" mass="44075">MAHARRRLQGGPVSETCVRDAAEDLNQYGEKVGVNQLLGEYAIRILRDKPPDPVSYLIEEISKRPFLVKNLAGRNAFYRDPRKDTAEQRARFSASAAAFFASQECQRICSQKAKEAQDWQAPSTLLHGAPVAQNIANTSSGPRLLGPGEQSVDEGPAYARQSGAYSVDFVAALVSASLCSSQGDADRFDSGVLGTHLLRGYLCGLTPVAAPSREDPYPKAPRPAALTPPLGGEPLFAEDSQVDATTTARTETATANAVNDEVVEKIKERFEDEVVASGKVHGRYHVALASGKVIEAWPAPETQGLAGLERVYRALDAPPLVPLDGLVAQECEPCCRWDGVASSNEEAERIALWLGASLGVLHAGSAGHLPELRKHAESTYRQHAAVAGDVESLVRTAWANYAKQVEGLASK</sequence>
<evidence type="ECO:0000256" key="1">
    <source>
        <dbReference type="SAM" id="MobiDB-lite"/>
    </source>
</evidence>
<name>A0A8J2SSK9_9STRA</name>
<evidence type="ECO:0000313" key="2">
    <source>
        <dbReference type="EMBL" id="CAH0372034.1"/>
    </source>
</evidence>
<feature type="region of interest" description="Disordered" evidence="1">
    <location>
        <begin position="136"/>
        <end position="155"/>
    </location>
</feature>
<accession>A0A8J2SSK9</accession>
<reference evidence="2" key="1">
    <citation type="submission" date="2021-11" db="EMBL/GenBank/DDBJ databases">
        <authorList>
            <consortium name="Genoscope - CEA"/>
            <person name="William W."/>
        </authorList>
    </citation>
    <scope>NUCLEOTIDE SEQUENCE</scope>
</reference>